<dbReference type="AlphaFoldDB" id="E9E864"/>
<dbReference type="HOGENOM" id="CLU_028200_12_3_1"/>
<evidence type="ECO:0000256" key="6">
    <source>
        <dbReference type="SAM" id="Phobius"/>
    </source>
</evidence>
<dbReference type="Pfam" id="PF20684">
    <property type="entry name" value="Fung_rhodopsin"/>
    <property type="match status" value="1"/>
</dbReference>
<dbReference type="PANTHER" id="PTHR33048">
    <property type="entry name" value="PTH11-LIKE INTEGRAL MEMBRANE PROTEIN (AFU_ORTHOLOGUE AFUA_5G11245)"/>
    <property type="match status" value="1"/>
</dbReference>
<evidence type="ECO:0000313" key="9">
    <source>
        <dbReference type="Proteomes" id="UP000002499"/>
    </source>
</evidence>
<feature type="transmembrane region" description="Helical" evidence="6">
    <location>
        <begin position="166"/>
        <end position="188"/>
    </location>
</feature>
<name>E9E864_METAQ</name>
<accession>E9E864</accession>
<evidence type="ECO:0000256" key="1">
    <source>
        <dbReference type="ARBA" id="ARBA00004141"/>
    </source>
</evidence>
<evidence type="ECO:0000256" key="3">
    <source>
        <dbReference type="ARBA" id="ARBA00022989"/>
    </source>
</evidence>
<keyword evidence="3 6" id="KW-1133">Transmembrane helix</keyword>
<dbReference type="InterPro" id="IPR052337">
    <property type="entry name" value="SAT4-like"/>
</dbReference>
<dbReference type="PANTHER" id="PTHR33048:SF108">
    <property type="entry name" value="INTEGRAL MEMBRANE PROTEIN"/>
    <property type="match status" value="1"/>
</dbReference>
<evidence type="ECO:0000256" key="2">
    <source>
        <dbReference type="ARBA" id="ARBA00022692"/>
    </source>
</evidence>
<dbReference type="OrthoDB" id="5378633at2759"/>
<gene>
    <name evidence="8" type="ORF">MAC_06062</name>
</gene>
<evidence type="ECO:0000256" key="5">
    <source>
        <dbReference type="ARBA" id="ARBA00038359"/>
    </source>
</evidence>
<evidence type="ECO:0000259" key="7">
    <source>
        <dbReference type="Pfam" id="PF20684"/>
    </source>
</evidence>
<dbReference type="Proteomes" id="UP000002499">
    <property type="component" value="Unassembled WGS sequence"/>
</dbReference>
<dbReference type="OMA" id="YCPMALF"/>
<protein>
    <submittedName>
        <fullName evidence="8">Integral membrane protein</fullName>
    </submittedName>
</protein>
<feature type="transmembrane region" description="Helical" evidence="6">
    <location>
        <begin position="29"/>
        <end position="49"/>
    </location>
</feature>
<dbReference type="GO" id="GO:0016020">
    <property type="term" value="C:membrane"/>
    <property type="evidence" value="ECO:0007669"/>
    <property type="project" value="UniProtKB-SubCell"/>
</dbReference>
<dbReference type="InterPro" id="IPR049326">
    <property type="entry name" value="Rhodopsin_dom_fungi"/>
</dbReference>
<comment type="subcellular location">
    <subcellularLocation>
        <location evidence="1">Membrane</location>
        <topology evidence="1">Multi-pass membrane protein</topology>
    </subcellularLocation>
</comment>
<sequence>MSYPGAAPPPPGATADLDNPQDVLRTVNYVTQALTLIFTTVFVLARLYAKSRILGGGVTMDDSSMHGGGLNQWEVRREDIQPFFQSGYAATLFYAPMTLAVKLALLVIIIRVFGTVHKKTLIGVYVLIGMLVAYYGSGFFIKLFICRPISAYWRGERDKCLNQSAIITSDAIISVISDLTILLLPTPLTWSLQLPRRKRLRVSGILCAGGIATAFGIYRLILIVTERNSANQTIVFVKVILSG</sequence>
<dbReference type="InParanoid" id="E9E864"/>
<proteinExistence type="inferred from homology"/>
<reference evidence="8 9" key="1">
    <citation type="journal article" date="2011" name="PLoS Genet.">
        <title>Genome sequencing and comparative transcriptomics of the model entomopathogenic fungi Metarhizium anisopliae and M. acridum.</title>
        <authorList>
            <person name="Gao Q."/>
            <person name="Jin K."/>
            <person name="Ying S.H."/>
            <person name="Zhang Y."/>
            <person name="Xiao G."/>
            <person name="Shang Y."/>
            <person name="Duan Z."/>
            <person name="Hu X."/>
            <person name="Xie X.Q."/>
            <person name="Zhou G."/>
            <person name="Peng G."/>
            <person name="Luo Z."/>
            <person name="Huang W."/>
            <person name="Wang B."/>
            <person name="Fang W."/>
            <person name="Wang S."/>
            <person name="Zhong Y."/>
            <person name="Ma L.J."/>
            <person name="St Leger R.J."/>
            <person name="Zhao G.P."/>
            <person name="Pei Y."/>
            <person name="Feng M.G."/>
            <person name="Xia Y."/>
            <person name="Wang C."/>
        </authorList>
    </citation>
    <scope>NUCLEOTIDE SEQUENCE [LARGE SCALE GENOMIC DNA]</scope>
    <source>
        <strain evidence="8 9">CQMa 102</strain>
    </source>
</reference>
<keyword evidence="2 6" id="KW-0812">Transmembrane</keyword>
<evidence type="ECO:0000256" key="4">
    <source>
        <dbReference type="ARBA" id="ARBA00023136"/>
    </source>
</evidence>
<evidence type="ECO:0000313" key="8">
    <source>
        <dbReference type="EMBL" id="EFY87935.1"/>
    </source>
</evidence>
<organism evidence="9">
    <name type="scientific">Metarhizium acridum (strain CQMa 102)</name>
    <dbReference type="NCBI Taxonomy" id="655827"/>
    <lineage>
        <taxon>Eukaryota</taxon>
        <taxon>Fungi</taxon>
        <taxon>Dikarya</taxon>
        <taxon>Ascomycota</taxon>
        <taxon>Pezizomycotina</taxon>
        <taxon>Sordariomycetes</taxon>
        <taxon>Hypocreomycetidae</taxon>
        <taxon>Hypocreales</taxon>
        <taxon>Clavicipitaceae</taxon>
        <taxon>Metarhizium</taxon>
    </lineage>
</organism>
<feature type="transmembrane region" description="Helical" evidence="6">
    <location>
        <begin position="200"/>
        <end position="221"/>
    </location>
</feature>
<keyword evidence="9" id="KW-1185">Reference proteome</keyword>
<dbReference type="EMBL" id="GL698519">
    <property type="protein sequence ID" value="EFY87935.1"/>
    <property type="molecule type" value="Genomic_DNA"/>
</dbReference>
<keyword evidence="4 6" id="KW-0472">Membrane</keyword>
<feature type="domain" description="Rhodopsin" evidence="7">
    <location>
        <begin position="62"/>
        <end position="239"/>
    </location>
</feature>
<feature type="transmembrane region" description="Helical" evidence="6">
    <location>
        <begin position="122"/>
        <end position="145"/>
    </location>
</feature>
<comment type="similarity">
    <text evidence="5">Belongs to the SAT4 family.</text>
</comment>
<feature type="transmembrane region" description="Helical" evidence="6">
    <location>
        <begin position="86"/>
        <end position="110"/>
    </location>
</feature>
<dbReference type="eggNOG" id="ENOG502SI17">
    <property type="taxonomic scope" value="Eukaryota"/>
</dbReference>